<evidence type="ECO:0000313" key="2">
    <source>
        <dbReference type="Proteomes" id="UP000037020"/>
    </source>
</evidence>
<sequence length="526" mass="56985">QRAERVGRWIGRAVEAVGPLAGLPAEMNTMVQAIVETISTELFGQRAHRAGLAWWAALDVAPMGDGYDHLTALAMDFRDEAVKRTRAERHLLAALLADIADYYGPLRTANAVPRPLLLLDNVHTAPGAKFLDLLLTAHHDAATARRTMRPVVVTTALRESGGTAPDTRTMRGPGWRDVRPAAKEDWLLPVRLAALELDDILYMFGTESPPPGITQSILRLSAGRAAAVHALVHAVIGQLRTGGTVSPAALLDTPAAGRPETPVHALLLERLLPDATARGRLTYYAPALDDGAAHRLSGAFPPGDAGAVPVQQAKSHLRDHHWEQRAWPGLDGPFVGHHALRVLLLHALRDLTGRAAGAGDWRDIHRQLRAHYDPQELGPGAYTHDNRYLHHSLALGESDVVVRTLHRRFAQGDALAWLAAVNLVCAAPHPPPSLPPSSEDASPCPACAAEGGPVPVHQAIELLVRNLWRQSAPQAVPDASSIDSIGLQLLTLSQYSDPAPQEIFYRAYARWPQQLRDWTQAPDLLT</sequence>
<protein>
    <submittedName>
        <fullName evidence="1">Uncharacterized protein</fullName>
    </submittedName>
</protein>
<name>A0ABR5JEF0_9ACTN</name>
<organism evidence="1 2">
    <name type="scientific">Streptomyces varsoviensis</name>
    <dbReference type="NCBI Taxonomy" id="67373"/>
    <lineage>
        <taxon>Bacteria</taxon>
        <taxon>Bacillati</taxon>
        <taxon>Actinomycetota</taxon>
        <taxon>Actinomycetes</taxon>
        <taxon>Kitasatosporales</taxon>
        <taxon>Streptomycetaceae</taxon>
        <taxon>Streptomyces</taxon>
    </lineage>
</organism>
<gene>
    <name evidence="1" type="ORF">ADK38_01025</name>
</gene>
<dbReference type="EMBL" id="LGUT01000076">
    <property type="protein sequence ID" value="KOG91823.1"/>
    <property type="molecule type" value="Genomic_DNA"/>
</dbReference>
<evidence type="ECO:0000313" key="1">
    <source>
        <dbReference type="EMBL" id="KOG91823.1"/>
    </source>
</evidence>
<comment type="caution">
    <text evidence="1">The sequence shown here is derived from an EMBL/GenBank/DDBJ whole genome shotgun (WGS) entry which is preliminary data.</text>
</comment>
<reference evidence="1 2" key="1">
    <citation type="submission" date="2015-07" db="EMBL/GenBank/DDBJ databases">
        <authorList>
            <person name="Ju K.-S."/>
            <person name="Doroghazi J.R."/>
            <person name="Metcalf W.W."/>
        </authorList>
    </citation>
    <scope>NUCLEOTIDE SEQUENCE [LARGE SCALE GENOMIC DNA]</scope>
    <source>
        <strain evidence="1 2">NRRL B-3589</strain>
    </source>
</reference>
<feature type="non-terminal residue" evidence="1">
    <location>
        <position position="1"/>
    </location>
</feature>
<dbReference type="Proteomes" id="UP000037020">
    <property type="component" value="Unassembled WGS sequence"/>
</dbReference>
<proteinExistence type="predicted"/>
<keyword evidence="2" id="KW-1185">Reference proteome</keyword>
<accession>A0ABR5JEF0</accession>